<keyword evidence="1" id="KW-0472">Membrane</keyword>
<dbReference type="InterPro" id="IPR027975">
    <property type="entry name" value="TMEM71"/>
</dbReference>
<dbReference type="Ensembl" id="ENSMGAT00000014447.3">
    <property type="protein sequence ID" value="ENSMGAP00000013536.3"/>
    <property type="gene ID" value="ENSMGAG00000012842.3"/>
</dbReference>
<dbReference type="GeneTree" id="ENSGT00390000011144"/>
<keyword evidence="1" id="KW-1133">Transmembrane helix</keyword>
<reference evidence="2" key="2">
    <citation type="submission" date="2025-08" db="UniProtKB">
        <authorList>
            <consortium name="Ensembl"/>
        </authorList>
    </citation>
    <scope>IDENTIFICATION</scope>
</reference>
<reference evidence="2 3" key="1">
    <citation type="journal article" date="2010" name="PLoS Biol.">
        <title>Multi-platform next-generation sequencing of the domestic turkey (Meleagris gallopavo): genome assembly and analysis.</title>
        <authorList>
            <person name="Dalloul R.A."/>
            <person name="Long J.A."/>
            <person name="Zimin A.V."/>
            <person name="Aslam L."/>
            <person name="Beal K."/>
            <person name="Blomberg L.A."/>
            <person name="Bouffard P."/>
            <person name="Burt D.W."/>
            <person name="Crasta O."/>
            <person name="Crooijmans R.P."/>
            <person name="Cooper K."/>
            <person name="Coulombe R.A."/>
            <person name="De S."/>
            <person name="Delany M.E."/>
            <person name="Dodgson J.B."/>
            <person name="Dong J.J."/>
            <person name="Evans C."/>
            <person name="Frederickson K.M."/>
            <person name="Flicek P."/>
            <person name="Florea L."/>
            <person name="Folkerts O."/>
            <person name="Groenen M.A."/>
            <person name="Harkins T.T."/>
            <person name="Herrero J."/>
            <person name="Hoffmann S."/>
            <person name="Megens H.J."/>
            <person name="Jiang A."/>
            <person name="de Jong P."/>
            <person name="Kaiser P."/>
            <person name="Kim H."/>
            <person name="Kim K.W."/>
            <person name="Kim S."/>
            <person name="Langenberger D."/>
            <person name="Lee M.K."/>
            <person name="Lee T."/>
            <person name="Mane S."/>
            <person name="Marcais G."/>
            <person name="Marz M."/>
            <person name="McElroy A.P."/>
            <person name="Modise T."/>
            <person name="Nefedov M."/>
            <person name="Notredame C."/>
            <person name="Paton I.R."/>
            <person name="Payne W.S."/>
            <person name="Pertea G."/>
            <person name="Prickett D."/>
            <person name="Puiu D."/>
            <person name="Qioa D."/>
            <person name="Raineri E."/>
            <person name="Ruffier M."/>
            <person name="Salzberg S.L."/>
            <person name="Schatz M.C."/>
            <person name="Scheuring C."/>
            <person name="Schmidt C.J."/>
            <person name="Schroeder S."/>
            <person name="Searle S.M."/>
            <person name="Smith E.J."/>
            <person name="Smith J."/>
            <person name="Sonstegard T.S."/>
            <person name="Stadler P.F."/>
            <person name="Tafer H."/>
            <person name="Tu Z.J."/>
            <person name="Van Tassell C.P."/>
            <person name="Vilella A.J."/>
            <person name="Williams K.P."/>
            <person name="Yorke J.A."/>
            <person name="Zhang L."/>
            <person name="Zhang H.B."/>
            <person name="Zhang X."/>
            <person name="Zhang Y."/>
            <person name="Reed K.M."/>
        </authorList>
    </citation>
    <scope>NUCLEOTIDE SEQUENCE [LARGE SCALE GENOMIC DNA]</scope>
</reference>
<name>G1NJL1_MELGA</name>
<feature type="transmembrane region" description="Helical" evidence="1">
    <location>
        <begin position="262"/>
        <end position="284"/>
    </location>
</feature>
<keyword evidence="3" id="KW-1185">Reference proteome</keyword>
<keyword evidence="1" id="KW-0812">Transmembrane</keyword>
<sequence length="299" mass="33665">PAQIFDYGWLWFCAVLTEVILNSPARVTVSFLHPFIFLFLSFCLAYLWSFDFHKVPVNEDLSTVQVVSEYDNNSYLASVGSTAHDGEHRHSLSEHIYQSYACTFLNDGTAYRCCSTSPSRGSLFTCRRSPRLLSNGYYILTEDSFLSDEDGNITLSPSQTSVTYKENLVRIFRQRKKMRRSLASLFSLSASSQWLSSTILNTMDSSHVDDPWPDKCSELQASQTDTESNSVPNFLAQIAALMVCLIISVCTRYFLGGLSAILFLIILVFLVSQDAALSSFFSFVTSFKTTKFGIIEKKE</sequence>
<proteinExistence type="predicted"/>
<evidence type="ECO:0000313" key="2">
    <source>
        <dbReference type="Ensembl" id="ENSMGAP00000013536.3"/>
    </source>
</evidence>
<dbReference type="Bgee" id="ENSMGAG00000012842">
    <property type="expression patterns" value="Expressed in thymus and 6 other cell types or tissues"/>
</dbReference>
<feature type="transmembrane region" description="Helical" evidence="1">
    <location>
        <begin position="182"/>
        <end position="203"/>
    </location>
</feature>
<reference evidence="2" key="3">
    <citation type="submission" date="2025-09" db="UniProtKB">
        <authorList>
            <consortium name="Ensembl"/>
        </authorList>
    </citation>
    <scope>IDENTIFICATION</scope>
</reference>
<dbReference type="InParanoid" id="G1NJL1"/>
<evidence type="ECO:0000256" key="1">
    <source>
        <dbReference type="SAM" id="Phobius"/>
    </source>
</evidence>
<gene>
    <name evidence="2" type="primary">TMEM71</name>
</gene>
<dbReference type="AlphaFoldDB" id="G1NJL1"/>
<accession>G1NJL1</accession>
<feature type="transmembrane region" description="Helical" evidence="1">
    <location>
        <begin position="234"/>
        <end position="255"/>
    </location>
</feature>
<dbReference type="Proteomes" id="UP000001645">
    <property type="component" value="Chromosome 3"/>
</dbReference>
<organism evidence="2 3">
    <name type="scientific">Meleagris gallopavo</name>
    <name type="common">Wild turkey</name>
    <dbReference type="NCBI Taxonomy" id="9103"/>
    <lineage>
        <taxon>Eukaryota</taxon>
        <taxon>Metazoa</taxon>
        <taxon>Chordata</taxon>
        <taxon>Craniata</taxon>
        <taxon>Vertebrata</taxon>
        <taxon>Euteleostomi</taxon>
        <taxon>Archelosauria</taxon>
        <taxon>Archosauria</taxon>
        <taxon>Dinosauria</taxon>
        <taxon>Saurischia</taxon>
        <taxon>Theropoda</taxon>
        <taxon>Coelurosauria</taxon>
        <taxon>Aves</taxon>
        <taxon>Neognathae</taxon>
        <taxon>Galloanserae</taxon>
        <taxon>Galliformes</taxon>
        <taxon>Phasianidae</taxon>
        <taxon>Meleagridinae</taxon>
        <taxon>Meleagris</taxon>
    </lineage>
</organism>
<dbReference type="Pfam" id="PF15121">
    <property type="entry name" value="TMEM71"/>
    <property type="match status" value="1"/>
</dbReference>
<protein>
    <recommendedName>
        <fullName evidence="4">Transmembrane protein 71</fullName>
    </recommendedName>
</protein>
<evidence type="ECO:0000313" key="3">
    <source>
        <dbReference type="Proteomes" id="UP000001645"/>
    </source>
</evidence>
<dbReference type="PANTHER" id="PTHR35255:SF1">
    <property type="entry name" value="TRANSMEMBRANE PROTEIN 71"/>
    <property type="match status" value="1"/>
</dbReference>
<dbReference type="PANTHER" id="PTHR35255">
    <property type="entry name" value="TRANSMEMBRANE PROTEIN 71"/>
    <property type="match status" value="1"/>
</dbReference>
<dbReference type="HOGENOM" id="CLU_145141_0_0_1"/>
<evidence type="ECO:0008006" key="4">
    <source>
        <dbReference type="Google" id="ProtNLM"/>
    </source>
</evidence>
<feature type="transmembrane region" description="Helical" evidence="1">
    <location>
        <begin position="31"/>
        <end position="48"/>
    </location>
</feature>